<organism evidence="2">
    <name type="scientific">Arundo donax</name>
    <name type="common">Giant reed</name>
    <name type="synonym">Donax arundinaceus</name>
    <dbReference type="NCBI Taxonomy" id="35708"/>
    <lineage>
        <taxon>Eukaryota</taxon>
        <taxon>Viridiplantae</taxon>
        <taxon>Streptophyta</taxon>
        <taxon>Embryophyta</taxon>
        <taxon>Tracheophyta</taxon>
        <taxon>Spermatophyta</taxon>
        <taxon>Magnoliopsida</taxon>
        <taxon>Liliopsida</taxon>
        <taxon>Poales</taxon>
        <taxon>Poaceae</taxon>
        <taxon>PACMAD clade</taxon>
        <taxon>Arundinoideae</taxon>
        <taxon>Arundineae</taxon>
        <taxon>Arundo</taxon>
    </lineage>
</organism>
<evidence type="ECO:0000313" key="2">
    <source>
        <dbReference type="EMBL" id="JAD36248.1"/>
    </source>
</evidence>
<dbReference type="AlphaFoldDB" id="A0A0A8ZF08"/>
<protein>
    <submittedName>
        <fullName evidence="2">Uncharacterized protein</fullName>
    </submittedName>
</protein>
<feature type="compositionally biased region" description="Low complexity" evidence="1">
    <location>
        <begin position="249"/>
        <end position="262"/>
    </location>
</feature>
<feature type="compositionally biased region" description="Pro residues" evidence="1">
    <location>
        <begin position="35"/>
        <end position="46"/>
    </location>
</feature>
<feature type="region of interest" description="Disordered" evidence="1">
    <location>
        <begin position="236"/>
        <end position="301"/>
    </location>
</feature>
<feature type="compositionally biased region" description="Polar residues" evidence="1">
    <location>
        <begin position="1"/>
        <end position="14"/>
    </location>
</feature>
<feature type="compositionally biased region" description="Low complexity" evidence="1">
    <location>
        <begin position="47"/>
        <end position="79"/>
    </location>
</feature>
<proteinExistence type="predicted"/>
<sequence>MQQQKPLFLSNGSKSADPARRPSSSGWIADHLQPPSHPPALHPPSSWPSFRSPSRLRSSSAVVATPSRGSRASTSGSSPPVRVQDAIHQDLPIAELKIVPPIAAPITTLLSRRASSSIRVAHCQTVARLLRLTPICPSRKPPGICPDLQLVFSASCPSACCGSRQRGILKPPGRRRTSLDFTVAARRAPIRPPPSSRSPCWSSAAICSRRRGSPSRVPLPSARGCTSSSAAASPFRGSCAHQPPRVHPRVAAAPRPSRSCPLRFPPPTTPRRHLPRRVLGPSPPIAACRRPSSRHRSCSSSRLVAARRAAVAAFISRGSSSS</sequence>
<reference evidence="2" key="2">
    <citation type="journal article" date="2015" name="Data Brief">
        <title>Shoot transcriptome of the giant reed, Arundo donax.</title>
        <authorList>
            <person name="Barrero R.A."/>
            <person name="Guerrero F.D."/>
            <person name="Moolhuijzen P."/>
            <person name="Goolsby J.A."/>
            <person name="Tidwell J."/>
            <person name="Bellgard S.E."/>
            <person name="Bellgard M.I."/>
        </authorList>
    </citation>
    <scope>NUCLEOTIDE SEQUENCE</scope>
    <source>
        <tissue evidence="2">Shoot tissue taken approximately 20 cm above the soil surface</tissue>
    </source>
</reference>
<dbReference type="EMBL" id="GBRH01261647">
    <property type="protein sequence ID" value="JAD36248.1"/>
    <property type="molecule type" value="Transcribed_RNA"/>
</dbReference>
<evidence type="ECO:0000256" key="1">
    <source>
        <dbReference type="SAM" id="MobiDB-lite"/>
    </source>
</evidence>
<accession>A0A0A8ZF08</accession>
<feature type="region of interest" description="Disordered" evidence="1">
    <location>
        <begin position="1"/>
        <end position="82"/>
    </location>
</feature>
<reference evidence="2" key="1">
    <citation type="submission" date="2014-09" db="EMBL/GenBank/DDBJ databases">
        <authorList>
            <person name="Magalhaes I.L.F."/>
            <person name="Oliveira U."/>
            <person name="Santos F.R."/>
            <person name="Vidigal T.H.D.A."/>
            <person name="Brescovit A.D."/>
            <person name="Santos A.J."/>
        </authorList>
    </citation>
    <scope>NUCLEOTIDE SEQUENCE</scope>
    <source>
        <tissue evidence="2">Shoot tissue taken approximately 20 cm above the soil surface</tissue>
    </source>
</reference>
<name>A0A0A8ZF08_ARUDO</name>